<proteinExistence type="predicted"/>
<dbReference type="AlphaFoldDB" id="A0A0G1RJE2"/>
<dbReference type="PANTHER" id="PTHR35458:SF8">
    <property type="entry name" value="SLR0650 PROTEIN"/>
    <property type="match status" value="1"/>
</dbReference>
<dbReference type="Pfam" id="PF01936">
    <property type="entry name" value="NYN"/>
    <property type="match status" value="1"/>
</dbReference>
<dbReference type="Proteomes" id="UP000034307">
    <property type="component" value="Unassembled WGS sequence"/>
</dbReference>
<dbReference type="GO" id="GO:0004540">
    <property type="term" value="F:RNA nuclease activity"/>
    <property type="evidence" value="ECO:0007669"/>
    <property type="project" value="InterPro"/>
</dbReference>
<evidence type="ECO:0000313" key="3">
    <source>
        <dbReference type="Proteomes" id="UP000034307"/>
    </source>
</evidence>
<reference evidence="2 3" key="1">
    <citation type="journal article" date="2015" name="Nature">
        <title>rRNA introns, odd ribosomes, and small enigmatic genomes across a large radiation of phyla.</title>
        <authorList>
            <person name="Brown C.T."/>
            <person name="Hug L.A."/>
            <person name="Thomas B.C."/>
            <person name="Sharon I."/>
            <person name="Castelle C.J."/>
            <person name="Singh A."/>
            <person name="Wilkins M.J."/>
            <person name="Williams K.H."/>
            <person name="Banfield J.F."/>
        </authorList>
    </citation>
    <scope>NUCLEOTIDE SEQUENCE [LARGE SCALE GENOMIC DNA]</scope>
</reference>
<dbReference type="InterPro" id="IPR047140">
    <property type="entry name" value="LabA"/>
</dbReference>
<name>A0A0G1RJE2_9BACT</name>
<feature type="domain" description="NYN" evidence="1">
    <location>
        <begin position="20"/>
        <end position="177"/>
    </location>
</feature>
<gene>
    <name evidence="2" type="ORF">UX80_C0021G0011</name>
</gene>
<evidence type="ECO:0000259" key="1">
    <source>
        <dbReference type="Pfam" id="PF01936"/>
    </source>
</evidence>
<evidence type="ECO:0000313" key="2">
    <source>
        <dbReference type="EMBL" id="KKU57261.1"/>
    </source>
</evidence>
<protein>
    <recommendedName>
        <fullName evidence="1">NYN domain-containing protein</fullName>
    </recommendedName>
</protein>
<dbReference type="Gene3D" id="3.40.50.1010">
    <property type="entry name" value="5'-nuclease"/>
    <property type="match status" value="1"/>
</dbReference>
<accession>A0A0G1RJE2</accession>
<dbReference type="InterPro" id="IPR021139">
    <property type="entry name" value="NYN"/>
</dbReference>
<comment type="caution">
    <text evidence="2">The sequence shown here is derived from an EMBL/GenBank/DDBJ whole genome shotgun (WGS) entry which is preliminary data.</text>
</comment>
<dbReference type="PANTHER" id="PTHR35458">
    <property type="entry name" value="SLR0755 PROTEIN"/>
    <property type="match status" value="1"/>
</dbReference>
<dbReference type="STRING" id="1618358.UX80_C0021G0011"/>
<dbReference type="EMBL" id="LCNO01000021">
    <property type="protein sequence ID" value="KKU57261.1"/>
    <property type="molecule type" value="Genomic_DNA"/>
</dbReference>
<sequence length="195" mass="22326">MRSKDICEAFLWYTFDMDERVVIFIDGSNFYFKLKELNLGRLLDLDLGKFAKFIARKRKIVKKCYFIGKVRQDGTPKSEKLFDGQQKLLGRLKNAGFVYKLGYLLKTGDIYHEKGVDVQIAVDMMEAAYEDLCDRIILISSDTDLAPAIAKARSKGKTVEYVGFSHKPSVAMVSFCSESTLLKKEDLEEMFVVKE</sequence>
<organism evidence="2 3">
    <name type="scientific">Candidatus Amesbacteria bacterium GW2011_GWA2_47_11b</name>
    <dbReference type="NCBI Taxonomy" id="1618358"/>
    <lineage>
        <taxon>Bacteria</taxon>
        <taxon>Candidatus Amesiibacteriota</taxon>
    </lineage>
</organism>